<sequence>MKYYTSHRLILILATTLLVLDLLPIVISNECGVITNAEKRDPSLRKRINDGVTKITSMIRSDKDAPFFTGYAQTAMYDINGKPPNDIYISAWCVTDILRNTSLGYQKKISVWNLQSAESFPVPDPVC</sequence>
<evidence type="ECO:0000313" key="2">
    <source>
        <dbReference type="EMBL" id="PKA57600.1"/>
    </source>
</evidence>
<feature type="signal peptide" evidence="1">
    <location>
        <begin position="1"/>
        <end position="28"/>
    </location>
</feature>
<name>A0A2I0APX1_9ASPA</name>
<keyword evidence="1" id="KW-0732">Signal</keyword>
<evidence type="ECO:0000313" key="3">
    <source>
        <dbReference type="Proteomes" id="UP000236161"/>
    </source>
</evidence>
<keyword evidence="3" id="KW-1185">Reference proteome</keyword>
<organism evidence="2 3">
    <name type="scientific">Apostasia shenzhenica</name>
    <dbReference type="NCBI Taxonomy" id="1088818"/>
    <lineage>
        <taxon>Eukaryota</taxon>
        <taxon>Viridiplantae</taxon>
        <taxon>Streptophyta</taxon>
        <taxon>Embryophyta</taxon>
        <taxon>Tracheophyta</taxon>
        <taxon>Spermatophyta</taxon>
        <taxon>Magnoliopsida</taxon>
        <taxon>Liliopsida</taxon>
        <taxon>Asparagales</taxon>
        <taxon>Orchidaceae</taxon>
        <taxon>Apostasioideae</taxon>
        <taxon>Apostasia</taxon>
    </lineage>
</organism>
<feature type="chain" id="PRO_5014136069" evidence="1">
    <location>
        <begin position="29"/>
        <end position="127"/>
    </location>
</feature>
<reference evidence="2 3" key="1">
    <citation type="journal article" date="2017" name="Nature">
        <title>The Apostasia genome and the evolution of orchids.</title>
        <authorList>
            <person name="Zhang G.Q."/>
            <person name="Liu K.W."/>
            <person name="Li Z."/>
            <person name="Lohaus R."/>
            <person name="Hsiao Y.Y."/>
            <person name="Niu S.C."/>
            <person name="Wang J.Y."/>
            <person name="Lin Y.C."/>
            <person name="Xu Q."/>
            <person name="Chen L.J."/>
            <person name="Yoshida K."/>
            <person name="Fujiwara S."/>
            <person name="Wang Z.W."/>
            <person name="Zhang Y.Q."/>
            <person name="Mitsuda N."/>
            <person name="Wang M."/>
            <person name="Liu G.H."/>
            <person name="Pecoraro L."/>
            <person name="Huang H.X."/>
            <person name="Xiao X.J."/>
            <person name="Lin M."/>
            <person name="Wu X.Y."/>
            <person name="Wu W.L."/>
            <person name="Chen Y.Y."/>
            <person name="Chang S.B."/>
            <person name="Sakamoto S."/>
            <person name="Ohme-Takagi M."/>
            <person name="Yagi M."/>
            <person name="Zeng S.J."/>
            <person name="Shen C.Y."/>
            <person name="Yeh C.M."/>
            <person name="Luo Y.B."/>
            <person name="Tsai W.C."/>
            <person name="Van de Peer Y."/>
            <person name="Liu Z.J."/>
        </authorList>
    </citation>
    <scope>NUCLEOTIDE SEQUENCE [LARGE SCALE GENOMIC DNA]</scope>
    <source>
        <strain evidence="3">cv. Shenzhen</strain>
        <tissue evidence="2">Stem</tissue>
    </source>
</reference>
<accession>A0A2I0APX1</accession>
<dbReference type="Proteomes" id="UP000236161">
    <property type="component" value="Unassembled WGS sequence"/>
</dbReference>
<gene>
    <name evidence="2" type="ORF">AXF42_Ash018575</name>
</gene>
<dbReference type="EMBL" id="KZ451963">
    <property type="protein sequence ID" value="PKA57600.1"/>
    <property type="molecule type" value="Genomic_DNA"/>
</dbReference>
<protein>
    <submittedName>
        <fullName evidence="2">Uncharacterized protein</fullName>
    </submittedName>
</protein>
<proteinExistence type="predicted"/>
<dbReference type="AlphaFoldDB" id="A0A2I0APX1"/>
<evidence type="ECO:0000256" key="1">
    <source>
        <dbReference type="SAM" id="SignalP"/>
    </source>
</evidence>